<dbReference type="RefSeq" id="WP_168296171.1">
    <property type="nucleotide sequence ID" value="NZ_CP071604.1"/>
</dbReference>
<accession>A0ABV2MJZ0</accession>
<proteinExistence type="predicted"/>
<sequence length="117" mass="12950">MMPDQALPATARNLFLASYRLNVEMSKAALHGQIELLNFFKHRLELYERFVDDLVASVELNDTFEVMADFTHNALAEGSRESARLAMITSKMGSVSAKVARELADETVKGLAARTCA</sequence>
<evidence type="ECO:0000313" key="2">
    <source>
        <dbReference type="Proteomes" id="UP001549077"/>
    </source>
</evidence>
<protein>
    <recommendedName>
        <fullName evidence="3">Phasin domain-containing protein</fullName>
    </recommendedName>
</protein>
<dbReference type="GeneID" id="91149989"/>
<reference evidence="1 2" key="1">
    <citation type="submission" date="2024-06" db="EMBL/GenBank/DDBJ databases">
        <title>Genomic Encyclopedia of Type Strains, Phase IV (KMG-IV): sequencing the most valuable type-strain genomes for metagenomic binning, comparative biology and taxonomic classification.</title>
        <authorList>
            <person name="Goeker M."/>
        </authorList>
    </citation>
    <scope>NUCLEOTIDE SEQUENCE [LARGE SCALE GENOMIC DNA]</scope>
    <source>
        <strain evidence="1 2">DSM 29288</strain>
    </source>
</reference>
<organism evidence="1 2">
    <name type="scientific">Rhizobium binae</name>
    <dbReference type="NCBI Taxonomy" id="1138190"/>
    <lineage>
        <taxon>Bacteria</taxon>
        <taxon>Pseudomonadati</taxon>
        <taxon>Pseudomonadota</taxon>
        <taxon>Alphaproteobacteria</taxon>
        <taxon>Hyphomicrobiales</taxon>
        <taxon>Rhizobiaceae</taxon>
        <taxon>Rhizobium/Agrobacterium group</taxon>
        <taxon>Rhizobium</taxon>
    </lineage>
</organism>
<gene>
    <name evidence="1" type="ORF">ABID08_003223</name>
</gene>
<name>A0ABV2MJZ0_9HYPH</name>
<dbReference type="EMBL" id="JBEPMY010000008">
    <property type="protein sequence ID" value="MET3755852.1"/>
    <property type="molecule type" value="Genomic_DNA"/>
</dbReference>
<dbReference type="Proteomes" id="UP001549077">
    <property type="component" value="Unassembled WGS sequence"/>
</dbReference>
<evidence type="ECO:0008006" key="3">
    <source>
        <dbReference type="Google" id="ProtNLM"/>
    </source>
</evidence>
<comment type="caution">
    <text evidence="1">The sequence shown here is derived from an EMBL/GenBank/DDBJ whole genome shotgun (WGS) entry which is preliminary data.</text>
</comment>
<evidence type="ECO:0000313" key="1">
    <source>
        <dbReference type="EMBL" id="MET3755852.1"/>
    </source>
</evidence>
<keyword evidence="2" id="KW-1185">Reference proteome</keyword>